<reference evidence="2 3" key="1">
    <citation type="journal article" date="2019" name="Int. J. Syst. Evol. Microbiol.">
        <title>The Global Catalogue of Microorganisms (GCM) 10K type strain sequencing project: providing services to taxonomists for standard genome sequencing and annotation.</title>
        <authorList>
            <consortium name="The Broad Institute Genomics Platform"/>
            <consortium name="The Broad Institute Genome Sequencing Center for Infectious Disease"/>
            <person name="Wu L."/>
            <person name="Ma J."/>
        </authorList>
    </citation>
    <scope>NUCLEOTIDE SEQUENCE [LARGE SCALE GENOMIC DNA]</scope>
    <source>
        <strain evidence="2 3">JCM 16114</strain>
    </source>
</reference>
<organism evidence="2 3">
    <name type="scientific">Nonomuraea monospora</name>
    <dbReference type="NCBI Taxonomy" id="568818"/>
    <lineage>
        <taxon>Bacteria</taxon>
        <taxon>Bacillati</taxon>
        <taxon>Actinomycetota</taxon>
        <taxon>Actinomycetes</taxon>
        <taxon>Streptosporangiales</taxon>
        <taxon>Streptosporangiaceae</taxon>
        <taxon>Nonomuraea</taxon>
    </lineage>
</organism>
<feature type="region of interest" description="Disordered" evidence="1">
    <location>
        <begin position="71"/>
        <end position="105"/>
    </location>
</feature>
<gene>
    <name evidence="2" type="ORF">GCM10009850_112560</name>
</gene>
<evidence type="ECO:0000313" key="3">
    <source>
        <dbReference type="Proteomes" id="UP001499843"/>
    </source>
</evidence>
<keyword evidence="3" id="KW-1185">Reference proteome</keyword>
<sequence length="144" mass="15105">MPSAASWSAAARPIPLFAPVIKATLWDVLCSFMVKLLLGGWSVFPGTRQPLRFVTSRRGGGAAGRAVTWRRTADRERRAASGERRAASGERRGGGRRWGGGRRGGGAFHVTEGPGCLVLVVETEMRVGRGMGVRVCAGSGGVAG</sequence>
<dbReference type="Proteomes" id="UP001499843">
    <property type="component" value="Unassembled WGS sequence"/>
</dbReference>
<protein>
    <submittedName>
        <fullName evidence="2">Uncharacterized protein</fullName>
    </submittedName>
</protein>
<dbReference type="EMBL" id="BAAAQX010000054">
    <property type="protein sequence ID" value="GAA2215788.1"/>
    <property type="molecule type" value="Genomic_DNA"/>
</dbReference>
<proteinExistence type="predicted"/>
<feature type="compositionally biased region" description="Gly residues" evidence="1">
    <location>
        <begin position="96"/>
        <end position="105"/>
    </location>
</feature>
<evidence type="ECO:0000256" key="1">
    <source>
        <dbReference type="SAM" id="MobiDB-lite"/>
    </source>
</evidence>
<evidence type="ECO:0000313" key="2">
    <source>
        <dbReference type="EMBL" id="GAA2215788.1"/>
    </source>
</evidence>
<name>A0ABN3D2C2_9ACTN</name>
<feature type="compositionally biased region" description="Basic and acidic residues" evidence="1">
    <location>
        <begin position="71"/>
        <end position="93"/>
    </location>
</feature>
<accession>A0ABN3D2C2</accession>
<comment type="caution">
    <text evidence="2">The sequence shown here is derived from an EMBL/GenBank/DDBJ whole genome shotgun (WGS) entry which is preliminary data.</text>
</comment>